<dbReference type="InterPro" id="IPR036249">
    <property type="entry name" value="Thioredoxin-like_sf"/>
</dbReference>
<dbReference type="Gene3D" id="3.40.30.10">
    <property type="entry name" value="Glutaredoxin"/>
    <property type="match status" value="1"/>
</dbReference>
<evidence type="ECO:0000313" key="4">
    <source>
        <dbReference type="Proteomes" id="UP000728185"/>
    </source>
</evidence>
<gene>
    <name evidence="3" type="ORF">FBUS_06083</name>
</gene>
<organism evidence="3 4">
    <name type="scientific">Fasciolopsis buskii</name>
    <dbReference type="NCBI Taxonomy" id="27845"/>
    <lineage>
        <taxon>Eukaryota</taxon>
        <taxon>Metazoa</taxon>
        <taxon>Spiralia</taxon>
        <taxon>Lophotrochozoa</taxon>
        <taxon>Platyhelminthes</taxon>
        <taxon>Trematoda</taxon>
        <taxon>Digenea</taxon>
        <taxon>Plagiorchiida</taxon>
        <taxon>Echinostomata</taxon>
        <taxon>Echinostomatoidea</taxon>
        <taxon>Fasciolidae</taxon>
        <taxon>Fasciolopsis</taxon>
    </lineage>
</organism>
<dbReference type="SUPFAM" id="SSF52833">
    <property type="entry name" value="Thioredoxin-like"/>
    <property type="match status" value="1"/>
</dbReference>
<comment type="caution">
    <text evidence="3">The sequence shown here is derived from an EMBL/GenBank/DDBJ whole genome shotgun (WGS) entry which is preliminary data.</text>
</comment>
<dbReference type="Proteomes" id="UP000728185">
    <property type="component" value="Unassembled WGS sequence"/>
</dbReference>
<evidence type="ECO:0000256" key="1">
    <source>
        <dbReference type="ARBA" id="ARBA00006347"/>
    </source>
</evidence>
<sequence length="329" mass="38049">MNFTRFEEDHQLFMFVFYVDWCTHCKEMMPIYEIAAKILKRSENPVILAKIDGMTQNQLVNRFDVKIYPKFFIRNKGRIIPFEERPTTKTLVDAVLKEARPAYRPVSNLKELDAERNVDQAVLLALTNSLTHPLMDLFDQSIRYADSGLKAFVSKDPDARKYFNVTDREFAVFLLQAQRFSLGPSTTLDITQIYGKPGAQPKEVSDEVLKRQPPLVGAYNQLTLRMYNSVRDMVLCVIPQSFSISTEPVRAMNKIADQLKQHILPRIKDQIHWILIDDLNYPKVVESYSDSDFMVGCRLNNETFTMPGDKLDMNEIEVFARKTLLKSGF</sequence>
<protein>
    <recommendedName>
        <fullName evidence="2">Thioredoxin domain-containing protein</fullName>
    </recommendedName>
</protein>
<dbReference type="InterPro" id="IPR013766">
    <property type="entry name" value="Thioredoxin_domain"/>
</dbReference>
<feature type="domain" description="Thioredoxin" evidence="2">
    <location>
        <begin position="1"/>
        <end position="132"/>
    </location>
</feature>
<accession>A0A8E0VGJ6</accession>
<comment type="similarity">
    <text evidence="1">Belongs to the protein disulfide isomerase family.</text>
</comment>
<name>A0A8E0VGJ6_9TREM</name>
<evidence type="ECO:0000259" key="2">
    <source>
        <dbReference type="PROSITE" id="PS51352"/>
    </source>
</evidence>
<dbReference type="GO" id="GO:0005783">
    <property type="term" value="C:endoplasmic reticulum"/>
    <property type="evidence" value="ECO:0007669"/>
    <property type="project" value="TreeGrafter"/>
</dbReference>
<dbReference type="AlphaFoldDB" id="A0A8E0VGJ6"/>
<dbReference type="GO" id="GO:0034976">
    <property type="term" value="P:response to endoplasmic reticulum stress"/>
    <property type="evidence" value="ECO:0007669"/>
    <property type="project" value="TreeGrafter"/>
</dbReference>
<dbReference type="PANTHER" id="PTHR18929">
    <property type="entry name" value="PROTEIN DISULFIDE ISOMERASE"/>
    <property type="match status" value="1"/>
</dbReference>
<reference evidence="3" key="1">
    <citation type="submission" date="2019-05" db="EMBL/GenBank/DDBJ databases">
        <title>Annotation for the trematode Fasciolopsis buski.</title>
        <authorList>
            <person name="Choi Y.-J."/>
        </authorList>
    </citation>
    <scope>NUCLEOTIDE SEQUENCE</scope>
    <source>
        <strain evidence="3">HT</strain>
        <tissue evidence="3">Whole worm</tissue>
    </source>
</reference>
<dbReference type="Pfam" id="PF00085">
    <property type="entry name" value="Thioredoxin"/>
    <property type="match status" value="1"/>
</dbReference>
<dbReference type="OrthoDB" id="427280at2759"/>
<dbReference type="PROSITE" id="PS51352">
    <property type="entry name" value="THIOREDOXIN_2"/>
    <property type="match status" value="1"/>
</dbReference>
<dbReference type="GO" id="GO:0006457">
    <property type="term" value="P:protein folding"/>
    <property type="evidence" value="ECO:0007669"/>
    <property type="project" value="TreeGrafter"/>
</dbReference>
<keyword evidence="4" id="KW-1185">Reference proteome</keyword>
<evidence type="ECO:0000313" key="3">
    <source>
        <dbReference type="EMBL" id="KAA0192527.1"/>
    </source>
</evidence>
<dbReference type="GO" id="GO:0003756">
    <property type="term" value="F:protein disulfide isomerase activity"/>
    <property type="evidence" value="ECO:0007669"/>
    <property type="project" value="TreeGrafter"/>
</dbReference>
<dbReference type="EMBL" id="LUCM01005632">
    <property type="protein sequence ID" value="KAA0192527.1"/>
    <property type="molecule type" value="Genomic_DNA"/>
</dbReference>
<proteinExistence type="inferred from homology"/>
<dbReference type="CDD" id="cd02961">
    <property type="entry name" value="PDI_a_family"/>
    <property type="match status" value="1"/>
</dbReference>